<proteinExistence type="inferred from homology"/>
<accession>A0A556MIX5</accession>
<dbReference type="InterPro" id="IPR007627">
    <property type="entry name" value="RNA_pol_sigma70_r2"/>
</dbReference>
<feature type="domain" description="RNA polymerase sigma-70 region 2" evidence="5">
    <location>
        <begin position="32"/>
        <end position="99"/>
    </location>
</feature>
<dbReference type="Gene3D" id="1.10.1740.10">
    <property type="match status" value="1"/>
</dbReference>
<dbReference type="Proteomes" id="UP000316008">
    <property type="component" value="Unassembled WGS sequence"/>
</dbReference>
<dbReference type="GO" id="GO:0016987">
    <property type="term" value="F:sigma factor activity"/>
    <property type="evidence" value="ECO:0007669"/>
    <property type="project" value="UniProtKB-KW"/>
</dbReference>
<sequence length="228" mass="26833">MNSIRPIDYELLKDEEIIDLILNGETTLYELLIRKFNLRLYRISMSIVNDDMEAEDVMQTAYINAYLQLANFQNKSSFGTWLTRIVINESLLYKKKQAKREQLIINSSEKDHQTENNPLKELMNQELKTLLEKAVSDLPEKYRLVFVMREVEELSTQETMDILQLSESNVKVRLNRAKEMLRNDLSTYYKSEQVFAFDLVRCDRIVNFVMSKIADYHGKKNPGMRGTI</sequence>
<keyword evidence="4" id="KW-0804">Transcription</keyword>
<dbReference type="InterPro" id="IPR013325">
    <property type="entry name" value="RNA_pol_sigma_r2"/>
</dbReference>
<dbReference type="InterPro" id="IPR013249">
    <property type="entry name" value="RNA_pol_sigma70_r4_t2"/>
</dbReference>
<evidence type="ECO:0000256" key="2">
    <source>
        <dbReference type="ARBA" id="ARBA00023015"/>
    </source>
</evidence>
<dbReference type="NCBIfam" id="TIGR02937">
    <property type="entry name" value="sigma70-ECF"/>
    <property type="match status" value="1"/>
</dbReference>
<evidence type="ECO:0000256" key="3">
    <source>
        <dbReference type="ARBA" id="ARBA00023082"/>
    </source>
</evidence>
<dbReference type="InterPro" id="IPR036388">
    <property type="entry name" value="WH-like_DNA-bd_sf"/>
</dbReference>
<comment type="caution">
    <text evidence="7">The sequence shown here is derived from an EMBL/GenBank/DDBJ whole genome shotgun (WGS) entry which is preliminary data.</text>
</comment>
<protein>
    <submittedName>
        <fullName evidence="7">RNA polymerase sigma factor</fullName>
    </submittedName>
</protein>
<keyword evidence="2" id="KW-0805">Transcription regulation</keyword>
<dbReference type="NCBIfam" id="NF008888">
    <property type="entry name" value="PRK11922.1"/>
    <property type="match status" value="1"/>
</dbReference>
<dbReference type="AlphaFoldDB" id="A0A556MIX5"/>
<dbReference type="GO" id="GO:0006352">
    <property type="term" value="P:DNA-templated transcription initiation"/>
    <property type="evidence" value="ECO:0007669"/>
    <property type="project" value="InterPro"/>
</dbReference>
<dbReference type="Pfam" id="PF08281">
    <property type="entry name" value="Sigma70_r4_2"/>
    <property type="match status" value="1"/>
</dbReference>
<dbReference type="EMBL" id="VLPL01000011">
    <property type="protein sequence ID" value="TSJ39775.1"/>
    <property type="molecule type" value="Genomic_DNA"/>
</dbReference>
<dbReference type="InterPro" id="IPR014284">
    <property type="entry name" value="RNA_pol_sigma-70_dom"/>
</dbReference>
<feature type="domain" description="RNA polymerase sigma factor 70 region 4 type 2" evidence="6">
    <location>
        <begin position="130"/>
        <end position="181"/>
    </location>
</feature>
<gene>
    <name evidence="7" type="ORF">FO442_17105</name>
</gene>
<dbReference type="RefSeq" id="WP_144334443.1">
    <property type="nucleotide sequence ID" value="NZ_VLPL01000011.1"/>
</dbReference>
<evidence type="ECO:0000259" key="5">
    <source>
        <dbReference type="Pfam" id="PF04542"/>
    </source>
</evidence>
<evidence type="ECO:0000313" key="7">
    <source>
        <dbReference type="EMBL" id="TSJ39775.1"/>
    </source>
</evidence>
<reference evidence="7 8" key="1">
    <citation type="submission" date="2019-07" db="EMBL/GenBank/DDBJ databases">
        <authorList>
            <person name="Huq M.A."/>
        </authorList>
    </citation>
    <scope>NUCLEOTIDE SEQUENCE [LARGE SCALE GENOMIC DNA]</scope>
    <source>
        <strain evidence="7 8">MAH-3</strain>
    </source>
</reference>
<evidence type="ECO:0000256" key="4">
    <source>
        <dbReference type="ARBA" id="ARBA00023163"/>
    </source>
</evidence>
<dbReference type="GO" id="GO:0003677">
    <property type="term" value="F:DNA binding"/>
    <property type="evidence" value="ECO:0007669"/>
    <property type="project" value="InterPro"/>
</dbReference>
<evidence type="ECO:0000313" key="8">
    <source>
        <dbReference type="Proteomes" id="UP000316008"/>
    </source>
</evidence>
<dbReference type="SUPFAM" id="SSF88946">
    <property type="entry name" value="Sigma2 domain of RNA polymerase sigma factors"/>
    <property type="match status" value="1"/>
</dbReference>
<dbReference type="OrthoDB" id="1027298at2"/>
<dbReference type="PANTHER" id="PTHR43133">
    <property type="entry name" value="RNA POLYMERASE ECF-TYPE SIGMA FACTO"/>
    <property type="match status" value="1"/>
</dbReference>
<dbReference type="PANTHER" id="PTHR43133:SF51">
    <property type="entry name" value="RNA POLYMERASE SIGMA FACTOR"/>
    <property type="match status" value="1"/>
</dbReference>
<keyword evidence="3" id="KW-0731">Sigma factor</keyword>
<keyword evidence="8" id="KW-1185">Reference proteome</keyword>
<dbReference type="SUPFAM" id="SSF88659">
    <property type="entry name" value="Sigma3 and sigma4 domains of RNA polymerase sigma factors"/>
    <property type="match status" value="1"/>
</dbReference>
<evidence type="ECO:0000256" key="1">
    <source>
        <dbReference type="ARBA" id="ARBA00010641"/>
    </source>
</evidence>
<dbReference type="CDD" id="cd06171">
    <property type="entry name" value="Sigma70_r4"/>
    <property type="match status" value="1"/>
</dbReference>
<dbReference type="Pfam" id="PF04542">
    <property type="entry name" value="Sigma70_r2"/>
    <property type="match status" value="1"/>
</dbReference>
<evidence type="ECO:0000259" key="6">
    <source>
        <dbReference type="Pfam" id="PF08281"/>
    </source>
</evidence>
<name>A0A556MIX5_9FLAO</name>
<dbReference type="InterPro" id="IPR013324">
    <property type="entry name" value="RNA_pol_sigma_r3/r4-like"/>
</dbReference>
<dbReference type="Gene3D" id="1.10.10.10">
    <property type="entry name" value="Winged helix-like DNA-binding domain superfamily/Winged helix DNA-binding domain"/>
    <property type="match status" value="1"/>
</dbReference>
<comment type="similarity">
    <text evidence="1">Belongs to the sigma-70 factor family. ECF subfamily.</text>
</comment>
<dbReference type="InterPro" id="IPR039425">
    <property type="entry name" value="RNA_pol_sigma-70-like"/>
</dbReference>
<organism evidence="7 8">
    <name type="scientific">Fluviicola chungangensis</name>
    <dbReference type="NCBI Taxonomy" id="2597671"/>
    <lineage>
        <taxon>Bacteria</taxon>
        <taxon>Pseudomonadati</taxon>
        <taxon>Bacteroidota</taxon>
        <taxon>Flavobacteriia</taxon>
        <taxon>Flavobacteriales</taxon>
        <taxon>Crocinitomicaceae</taxon>
        <taxon>Fluviicola</taxon>
    </lineage>
</organism>